<name>A0AAV3ZRS4_9GAST</name>
<reference evidence="1 2" key="1">
    <citation type="journal article" date="2021" name="Elife">
        <title>Chloroplast acquisition without the gene transfer in kleptoplastic sea slugs, Plakobranchus ocellatus.</title>
        <authorList>
            <person name="Maeda T."/>
            <person name="Takahashi S."/>
            <person name="Yoshida T."/>
            <person name="Shimamura S."/>
            <person name="Takaki Y."/>
            <person name="Nagai Y."/>
            <person name="Toyoda A."/>
            <person name="Suzuki Y."/>
            <person name="Arimoto A."/>
            <person name="Ishii H."/>
            <person name="Satoh N."/>
            <person name="Nishiyama T."/>
            <person name="Hasebe M."/>
            <person name="Maruyama T."/>
            <person name="Minagawa J."/>
            <person name="Obokata J."/>
            <person name="Shigenobu S."/>
        </authorList>
    </citation>
    <scope>NUCLEOTIDE SEQUENCE [LARGE SCALE GENOMIC DNA]</scope>
</reference>
<protein>
    <submittedName>
        <fullName evidence="1">Uncharacterized protein</fullName>
    </submittedName>
</protein>
<dbReference type="AlphaFoldDB" id="A0AAV3ZRS4"/>
<comment type="caution">
    <text evidence="1">The sequence shown here is derived from an EMBL/GenBank/DDBJ whole genome shotgun (WGS) entry which is preliminary data.</text>
</comment>
<proteinExistence type="predicted"/>
<keyword evidence="2" id="KW-1185">Reference proteome</keyword>
<gene>
    <name evidence="1" type="ORF">PoB_002380500</name>
</gene>
<dbReference type="EMBL" id="BLXT01002742">
    <property type="protein sequence ID" value="GFN97299.1"/>
    <property type="molecule type" value="Genomic_DNA"/>
</dbReference>
<dbReference type="Proteomes" id="UP000735302">
    <property type="component" value="Unassembled WGS sequence"/>
</dbReference>
<evidence type="ECO:0000313" key="2">
    <source>
        <dbReference type="Proteomes" id="UP000735302"/>
    </source>
</evidence>
<accession>A0AAV3ZRS4</accession>
<sequence length="77" mass="8723">MLRYSTVDSQVSKLFVSKHVPATSLVSPWCVYDISSSVESWSHPTLITRRLKQRTNQGPVADLISRRLLFLCATSAW</sequence>
<evidence type="ECO:0000313" key="1">
    <source>
        <dbReference type="EMBL" id="GFN97299.1"/>
    </source>
</evidence>
<organism evidence="1 2">
    <name type="scientific">Plakobranchus ocellatus</name>
    <dbReference type="NCBI Taxonomy" id="259542"/>
    <lineage>
        <taxon>Eukaryota</taxon>
        <taxon>Metazoa</taxon>
        <taxon>Spiralia</taxon>
        <taxon>Lophotrochozoa</taxon>
        <taxon>Mollusca</taxon>
        <taxon>Gastropoda</taxon>
        <taxon>Heterobranchia</taxon>
        <taxon>Euthyneura</taxon>
        <taxon>Panpulmonata</taxon>
        <taxon>Sacoglossa</taxon>
        <taxon>Placobranchoidea</taxon>
        <taxon>Plakobranchidae</taxon>
        <taxon>Plakobranchus</taxon>
    </lineage>
</organism>